<evidence type="ECO:0000259" key="8">
    <source>
        <dbReference type="PROSITE" id="PS50110"/>
    </source>
</evidence>
<organism evidence="10 11">
    <name type="scientific">Pseudobutyrivibrio xylanivorans</name>
    <dbReference type="NCBI Taxonomy" id="185007"/>
    <lineage>
        <taxon>Bacteria</taxon>
        <taxon>Bacillati</taxon>
        <taxon>Bacillota</taxon>
        <taxon>Clostridia</taxon>
        <taxon>Lachnospirales</taxon>
        <taxon>Lachnospiraceae</taxon>
        <taxon>Pseudobutyrivibrio</taxon>
    </lineage>
</organism>
<evidence type="ECO:0000313" key="10">
    <source>
        <dbReference type="EMBL" id="SCZ76364.1"/>
    </source>
</evidence>
<dbReference type="SUPFAM" id="SSF52172">
    <property type="entry name" value="CheY-like"/>
    <property type="match status" value="1"/>
</dbReference>
<dbReference type="AlphaFoldDB" id="A0A1G5RQQ8"/>
<dbReference type="InterPro" id="IPR011006">
    <property type="entry name" value="CheY-like_superfamily"/>
</dbReference>
<sequence>MFTIAICDDSQMIQSGLSQFIDRALENKNTEYETLTFSNGDELFSWIDNNDRVIELLFLDIEMPGMSGVEIKSQLEKNDKVKRVVFETSHYENMQEAFGAKVIGFMLKPLKYEDVKKRVENAFDEYTDDILIEISKDIFVKKSDISFIKAEGNYCDFYCVDGKTIKAIRSSLSYFKKLLGDTFIRVHKSYIVNAYDIKKCDRSLVAMSNNVQISIGRSYLNSFKSEYRAIALSVAQARF</sequence>
<protein>
    <recommendedName>
        <fullName evidence="1">Stage 0 sporulation protein A homolog</fullName>
    </recommendedName>
</protein>
<dbReference type="PROSITE" id="PS50930">
    <property type="entry name" value="HTH_LYTTR"/>
    <property type="match status" value="1"/>
</dbReference>
<name>A0A1G5RQQ8_PSEXY</name>
<dbReference type="PANTHER" id="PTHR37299:SF3">
    <property type="entry name" value="STAGE 0 SPORULATION PROTEIN A HOMOLOG"/>
    <property type="match status" value="1"/>
</dbReference>
<dbReference type="EMBL" id="FMWK01000001">
    <property type="protein sequence ID" value="SCZ76364.1"/>
    <property type="molecule type" value="Genomic_DNA"/>
</dbReference>
<feature type="domain" description="HTH LytTR-type" evidence="9">
    <location>
        <begin position="130"/>
        <end position="229"/>
    </location>
</feature>
<proteinExistence type="predicted"/>
<dbReference type="Gene3D" id="2.40.50.1020">
    <property type="entry name" value="LytTr DNA-binding domain"/>
    <property type="match status" value="1"/>
</dbReference>
<evidence type="ECO:0000259" key="9">
    <source>
        <dbReference type="PROSITE" id="PS50930"/>
    </source>
</evidence>
<reference evidence="10 11" key="1">
    <citation type="submission" date="2016-10" db="EMBL/GenBank/DDBJ databases">
        <authorList>
            <person name="de Groot N.N."/>
        </authorList>
    </citation>
    <scope>NUCLEOTIDE SEQUENCE [LARGE SCALE GENOMIC DNA]</scope>
    <source>
        <strain evidence="10 11">DSM 10317</strain>
    </source>
</reference>
<evidence type="ECO:0000256" key="3">
    <source>
        <dbReference type="ARBA" id="ARBA00023012"/>
    </source>
</evidence>
<dbReference type="SMART" id="SM00448">
    <property type="entry name" value="REC"/>
    <property type="match status" value="1"/>
</dbReference>
<evidence type="ECO:0000256" key="2">
    <source>
        <dbReference type="ARBA" id="ARBA00022490"/>
    </source>
</evidence>
<evidence type="ECO:0000256" key="4">
    <source>
        <dbReference type="ARBA" id="ARBA00023159"/>
    </source>
</evidence>
<dbReference type="PANTHER" id="PTHR37299">
    <property type="entry name" value="TRANSCRIPTIONAL REGULATOR-RELATED"/>
    <property type="match status" value="1"/>
</dbReference>
<evidence type="ECO:0000313" key="11">
    <source>
        <dbReference type="Proteomes" id="UP000199428"/>
    </source>
</evidence>
<gene>
    <name evidence="10" type="ORF">SAMN02910350_00215</name>
</gene>
<evidence type="ECO:0000256" key="1">
    <source>
        <dbReference type="ARBA" id="ARBA00018672"/>
    </source>
</evidence>
<dbReference type="Gene3D" id="3.40.50.2300">
    <property type="match status" value="1"/>
</dbReference>
<feature type="modified residue" description="4-aspartylphosphate" evidence="7">
    <location>
        <position position="60"/>
    </location>
</feature>
<dbReference type="GO" id="GO:0000156">
    <property type="term" value="F:phosphorelay response regulator activity"/>
    <property type="evidence" value="ECO:0007669"/>
    <property type="project" value="InterPro"/>
</dbReference>
<keyword evidence="2" id="KW-0963">Cytoplasm</keyword>
<evidence type="ECO:0000256" key="7">
    <source>
        <dbReference type="PROSITE-ProRule" id="PRU00169"/>
    </source>
</evidence>
<dbReference type="Proteomes" id="UP000199428">
    <property type="component" value="Unassembled WGS sequence"/>
</dbReference>
<keyword evidence="4" id="KW-0010">Activator</keyword>
<dbReference type="PROSITE" id="PS50110">
    <property type="entry name" value="RESPONSE_REGULATORY"/>
    <property type="match status" value="1"/>
</dbReference>
<dbReference type="SMART" id="SM00850">
    <property type="entry name" value="LytTR"/>
    <property type="match status" value="1"/>
</dbReference>
<comment type="function">
    <text evidence="5">May play the central regulatory role in sporulation. It may be an element of the effector pathway responsible for the activation of sporulation genes in response to nutritional stress. Spo0A may act in concert with spo0H (a sigma factor) to control the expression of some genes that are critical to the sporulation process.</text>
</comment>
<dbReference type="InterPro" id="IPR001789">
    <property type="entry name" value="Sig_transdc_resp-reg_receiver"/>
</dbReference>
<feature type="domain" description="Response regulatory" evidence="8">
    <location>
        <begin position="3"/>
        <end position="123"/>
    </location>
</feature>
<dbReference type="Pfam" id="PF00072">
    <property type="entry name" value="Response_reg"/>
    <property type="match status" value="1"/>
</dbReference>
<accession>A0A1G5RQQ8</accession>
<dbReference type="Pfam" id="PF04397">
    <property type="entry name" value="LytTR"/>
    <property type="match status" value="1"/>
</dbReference>
<dbReference type="RefSeq" id="WP_090160650.1">
    <property type="nucleotide sequence ID" value="NZ_FMWK01000001.1"/>
</dbReference>
<evidence type="ECO:0000256" key="5">
    <source>
        <dbReference type="ARBA" id="ARBA00024867"/>
    </source>
</evidence>
<comment type="function">
    <text evidence="6">Required for high-level post-exponential phase expression of a series of secreted proteins.</text>
</comment>
<dbReference type="InterPro" id="IPR046947">
    <property type="entry name" value="LytR-like"/>
</dbReference>
<dbReference type="InterPro" id="IPR007492">
    <property type="entry name" value="LytTR_DNA-bd_dom"/>
</dbReference>
<evidence type="ECO:0000256" key="6">
    <source>
        <dbReference type="ARBA" id="ARBA00037164"/>
    </source>
</evidence>
<keyword evidence="3" id="KW-0902">Two-component regulatory system</keyword>
<dbReference type="GO" id="GO:0003677">
    <property type="term" value="F:DNA binding"/>
    <property type="evidence" value="ECO:0007669"/>
    <property type="project" value="InterPro"/>
</dbReference>
<keyword evidence="7" id="KW-0597">Phosphoprotein</keyword>